<name>A0A848RMZ2_9ACTO</name>
<dbReference type="GO" id="GO:0015937">
    <property type="term" value="P:coenzyme A biosynthetic process"/>
    <property type="evidence" value="ECO:0007669"/>
    <property type="project" value="UniProtKB-UniRule"/>
</dbReference>
<feature type="binding site" evidence="9">
    <location>
        <begin position="37"/>
        <end position="38"/>
    </location>
    <ligand>
        <name>ATP</name>
        <dbReference type="ChEBI" id="CHEBI:30616"/>
    </ligand>
</feature>
<dbReference type="InterPro" id="IPR004821">
    <property type="entry name" value="Cyt_trans-like"/>
</dbReference>
<dbReference type="InterPro" id="IPR001980">
    <property type="entry name" value="PPAT"/>
</dbReference>
<accession>A0A848RMZ2</accession>
<evidence type="ECO:0000256" key="7">
    <source>
        <dbReference type="ARBA" id="ARBA00022993"/>
    </source>
</evidence>
<comment type="subcellular location">
    <subcellularLocation>
        <location evidence="9">Cytoplasm</location>
    </subcellularLocation>
</comment>
<feature type="binding site" evidence="9">
    <location>
        <position position="129"/>
    </location>
    <ligand>
        <name>ATP</name>
        <dbReference type="ChEBI" id="CHEBI:30616"/>
    </ligand>
</feature>
<feature type="binding site" evidence="9">
    <location>
        <position position="69"/>
    </location>
    <ligand>
        <name>substrate</name>
    </ligand>
</feature>
<dbReference type="InterPro" id="IPR014729">
    <property type="entry name" value="Rossmann-like_a/b/a_fold"/>
</dbReference>
<keyword evidence="5 9" id="KW-0067">ATP-binding</keyword>
<dbReference type="NCBIfam" id="TIGR01510">
    <property type="entry name" value="coaD_prev_kdtB"/>
    <property type="match status" value="1"/>
</dbReference>
<dbReference type="GO" id="GO:0004595">
    <property type="term" value="F:pantetheine-phosphate adenylyltransferase activity"/>
    <property type="evidence" value="ECO:0007669"/>
    <property type="project" value="UniProtKB-UniRule"/>
</dbReference>
<dbReference type="EMBL" id="JABCUV010000001">
    <property type="protein sequence ID" value="NMW92408.1"/>
    <property type="molecule type" value="Genomic_DNA"/>
</dbReference>
<feature type="site" description="Transition state stabilizer" evidence="9">
    <location>
        <position position="45"/>
    </location>
</feature>
<proteinExistence type="inferred from homology"/>
<comment type="subunit">
    <text evidence="9">Homohexamer.</text>
</comment>
<keyword evidence="7 9" id="KW-0173">Coenzyme A biosynthesis</keyword>
<feature type="binding site" evidence="9">
    <location>
        <begin position="119"/>
        <end position="121"/>
    </location>
    <ligand>
        <name>ATP</name>
        <dbReference type="ChEBI" id="CHEBI:30616"/>
    </ligand>
</feature>
<comment type="function">
    <text evidence="9">Reversibly transfers an adenylyl group from ATP to 4'-phosphopantetheine, yielding dephospho-CoA (dPCoA) and pyrophosphate.</text>
</comment>
<dbReference type="Pfam" id="PF01467">
    <property type="entry name" value="CTP_transf_like"/>
    <property type="match status" value="1"/>
</dbReference>
<evidence type="ECO:0000256" key="3">
    <source>
        <dbReference type="ARBA" id="ARBA00022695"/>
    </source>
</evidence>
<dbReference type="PANTHER" id="PTHR21342">
    <property type="entry name" value="PHOSPHOPANTETHEINE ADENYLYLTRANSFERASE"/>
    <property type="match status" value="1"/>
</dbReference>
<evidence type="ECO:0000256" key="9">
    <source>
        <dbReference type="HAMAP-Rule" id="MF_00151"/>
    </source>
</evidence>
<keyword evidence="1 9" id="KW-0963">Cytoplasm</keyword>
<dbReference type="GO" id="GO:0005524">
    <property type="term" value="F:ATP binding"/>
    <property type="evidence" value="ECO:0007669"/>
    <property type="project" value="UniProtKB-KW"/>
</dbReference>
<dbReference type="EC" id="2.7.7.3" evidence="9"/>
<comment type="catalytic activity">
    <reaction evidence="8 9">
        <text>(R)-4'-phosphopantetheine + ATP + H(+) = 3'-dephospho-CoA + diphosphate</text>
        <dbReference type="Rhea" id="RHEA:19801"/>
        <dbReference type="ChEBI" id="CHEBI:15378"/>
        <dbReference type="ChEBI" id="CHEBI:30616"/>
        <dbReference type="ChEBI" id="CHEBI:33019"/>
        <dbReference type="ChEBI" id="CHEBI:57328"/>
        <dbReference type="ChEBI" id="CHEBI:61723"/>
        <dbReference type="EC" id="2.7.7.3"/>
    </reaction>
</comment>
<keyword evidence="4 9" id="KW-0547">Nucleotide-binding</keyword>
<comment type="pathway">
    <text evidence="9">Cofactor biosynthesis; coenzyme A biosynthesis; CoA from (R)-pantothenate: step 4/5.</text>
</comment>
<reference evidence="11 12" key="1">
    <citation type="submission" date="2020-04" db="EMBL/GenBank/DDBJ databases">
        <title>Antimicrobial susceptibility and clonality of vaginal-derived multi-drug resistant Mobiluncus isolates in China.</title>
        <authorList>
            <person name="Zhang X."/>
        </authorList>
    </citation>
    <scope>NUCLEOTIDE SEQUENCE [LARGE SCALE GENOMIC DNA]</scope>
    <source>
        <strain evidence="11 12">7</strain>
    </source>
</reference>
<evidence type="ECO:0000259" key="10">
    <source>
        <dbReference type="Pfam" id="PF01467"/>
    </source>
</evidence>
<feature type="binding site" evidence="9">
    <location>
        <position position="37"/>
    </location>
    <ligand>
        <name>substrate</name>
    </ligand>
</feature>
<evidence type="ECO:0000256" key="8">
    <source>
        <dbReference type="ARBA" id="ARBA00029346"/>
    </source>
</evidence>
<evidence type="ECO:0000256" key="1">
    <source>
        <dbReference type="ARBA" id="ARBA00022490"/>
    </source>
</evidence>
<dbReference type="SUPFAM" id="SSF52374">
    <property type="entry name" value="Nucleotidylyl transferase"/>
    <property type="match status" value="1"/>
</dbReference>
<keyword evidence="2 9" id="KW-0808">Transferase</keyword>
<feature type="binding site" evidence="9">
    <location>
        <position position="118"/>
    </location>
    <ligand>
        <name>substrate</name>
    </ligand>
</feature>
<protein>
    <recommendedName>
        <fullName evidence="9">Phosphopantetheine adenylyltransferase</fullName>
        <ecNumber evidence="9">2.7.7.3</ecNumber>
    </recommendedName>
    <alternativeName>
        <fullName evidence="9">Dephospho-CoA pyrophosphorylase</fullName>
    </alternativeName>
    <alternativeName>
        <fullName evidence="9">Pantetheine-phosphate adenylyltransferase</fullName>
        <shortName evidence="9">PPAT</shortName>
    </alternativeName>
</protein>
<keyword evidence="6 9" id="KW-0460">Magnesium</keyword>
<dbReference type="GO" id="GO:0005737">
    <property type="term" value="C:cytoplasm"/>
    <property type="evidence" value="ECO:0007669"/>
    <property type="project" value="UniProtKB-SubCell"/>
</dbReference>
<evidence type="ECO:0000256" key="2">
    <source>
        <dbReference type="ARBA" id="ARBA00022679"/>
    </source>
</evidence>
<organism evidence="11 12">
    <name type="scientific">Mobiluncus mulieris</name>
    <dbReference type="NCBI Taxonomy" id="2052"/>
    <lineage>
        <taxon>Bacteria</taxon>
        <taxon>Bacillati</taxon>
        <taxon>Actinomycetota</taxon>
        <taxon>Actinomycetes</taxon>
        <taxon>Actinomycetales</taxon>
        <taxon>Actinomycetaceae</taxon>
        <taxon>Mobiluncus</taxon>
    </lineage>
</organism>
<dbReference type="AlphaFoldDB" id="A0A848RMZ2"/>
<feature type="binding site" evidence="9">
    <location>
        <begin position="153"/>
        <end position="159"/>
    </location>
    <ligand>
        <name>ATP</name>
        <dbReference type="ChEBI" id="CHEBI:30616"/>
    </ligand>
</feature>
<keyword evidence="3 9" id="KW-0548">Nucleotidyltransferase</keyword>
<dbReference type="PRINTS" id="PR01020">
    <property type="entry name" value="LPSBIOSNTHSS"/>
</dbReference>
<evidence type="ECO:0000256" key="4">
    <source>
        <dbReference type="ARBA" id="ARBA00022741"/>
    </source>
</evidence>
<sequence>MQNSSTPGSRYNPCHSPKPSLKAANLNSVTTALCPGTFDPFTFGHLDMVRQCLAFADNVVVGVAENVSKTPLFTPEKRQKLAEKTLREADLDTLVNVEIIPGLLAKYCQKRGIDVIVKGVRNASDFDYESSMSQMNLHLGAPPTVFVAGRLGLAHISSSMVKEVARYGVDIFDMVNVETAAALYDVFRIKPPQARGKVIAARFDQNGK</sequence>
<dbReference type="Gene3D" id="3.40.50.620">
    <property type="entry name" value="HUPs"/>
    <property type="match status" value="1"/>
</dbReference>
<evidence type="ECO:0000256" key="5">
    <source>
        <dbReference type="ARBA" id="ARBA00022840"/>
    </source>
</evidence>
<evidence type="ECO:0000256" key="6">
    <source>
        <dbReference type="ARBA" id="ARBA00022842"/>
    </source>
</evidence>
<feature type="domain" description="Cytidyltransferase-like" evidence="10">
    <location>
        <begin position="33"/>
        <end position="163"/>
    </location>
</feature>
<dbReference type="HAMAP" id="MF_00151">
    <property type="entry name" value="PPAT_bact"/>
    <property type="match status" value="1"/>
</dbReference>
<dbReference type="PANTHER" id="PTHR21342:SF1">
    <property type="entry name" value="PHOSPHOPANTETHEINE ADENYLYLTRANSFERASE"/>
    <property type="match status" value="1"/>
</dbReference>
<feature type="binding site" evidence="9">
    <location>
        <position position="45"/>
    </location>
    <ligand>
        <name>ATP</name>
        <dbReference type="ChEBI" id="CHEBI:30616"/>
    </ligand>
</feature>
<feature type="binding site" evidence="9">
    <location>
        <position position="104"/>
    </location>
    <ligand>
        <name>substrate</name>
    </ligand>
</feature>
<dbReference type="NCBIfam" id="TIGR00125">
    <property type="entry name" value="cyt_tran_rel"/>
    <property type="match status" value="1"/>
</dbReference>
<comment type="similarity">
    <text evidence="9">Belongs to the bacterial CoaD family.</text>
</comment>
<evidence type="ECO:0000313" key="12">
    <source>
        <dbReference type="Proteomes" id="UP000582487"/>
    </source>
</evidence>
<dbReference type="Proteomes" id="UP000582487">
    <property type="component" value="Unassembled WGS sequence"/>
</dbReference>
<comment type="caution">
    <text evidence="11">The sequence shown here is derived from an EMBL/GenBank/DDBJ whole genome shotgun (WGS) entry which is preliminary data.</text>
</comment>
<dbReference type="UniPathway" id="UPA00241">
    <property type="reaction ID" value="UER00355"/>
</dbReference>
<gene>
    <name evidence="9 11" type="primary">coaD</name>
    <name evidence="11" type="ORF">HHJ74_01590</name>
</gene>
<evidence type="ECO:0000313" key="11">
    <source>
        <dbReference type="EMBL" id="NMW92408.1"/>
    </source>
</evidence>
<comment type="cofactor">
    <cofactor evidence="9">
        <name>Mg(2+)</name>
        <dbReference type="ChEBI" id="CHEBI:18420"/>
    </cofactor>
</comment>